<sequence>MAFFSFMFRRSLHRLHIWRLFAMQFVLILLVIAGGMGLSVEAGLLGPLGGEVGDLWATFSIFGVGAALTFLLMLFFSPRNSPSFFSLPGWQLLGGVLGPVYVVILTVATPVIGIAMTMIGILAGQVFKSLIIDHFGLLGTPPRKIDSKRIIALIFIIAALILVARG</sequence>
<reference evidence="2 3" key="1">
    <citation type="journal article" date="2011" name="PLoS Pathog.">
        <title>Salmonella bongori provides insights into the evolution of the Salmonellae.</title>
        <authorList>
            <person name="Fookes M."/>
            <person name="Schroeder G.N."/>
            <person name="Langridge G.C."/>
            <person name="Blondel C.J."/>
            <person name="Mammina C."/>
            <person name="Connor T.R."/>
            <person name="Seth-Smith H."/>
            <person name="Vernikos G.S."/>
            <person name="Robinson K.S."/>
            <person name="Sanders M."/>
            <person name="Petty N.K."/>
            <person name="Kingsley R.A."/>
            <person name="Baumler A.J."/>
            <person name="Nuccio S.P."/>
            <person name="Contreras I."/>
            <person name="Santiviago C.A."/>
            <person name="Maskell D."/>
            <person name="Barrow P."/>
            <person name="Humphrey T."/>
            <person name="Nastasi A."/>
            <person name="Roberts M."/>
            <person name="Frankel G."/>
            <person name="Parkhill J."/>
            <person name="Dougan G."/>
            <person name="Thomson N.R."/>
        </authorList>
    </citation>
    <scope>NUCLEOTIDE SEQUENCE [LARGE SCALE GENOMIC DNA]</scope>
    <source>
        <strain evidence="3">ATCC 43975 / DSM 13772 / NCTC 12419</strain>
    </source>
</reference>
<dbReference type="KEGG" id="sbg:SBG_1863"/>
<evidence type="ECO:0000313" key="2">
    <source>
        <dbReference type="EMBL" id="CCC30929.1"/>
    </source>
</evidence>
<feature type="transmembrane region" description="Helical" evidence="1">
    <location>
        <begin position="96"/>
        <end position="127"/>
    </location>
</feature>
<dbReference type="InterPro" id="IPR006750">
    <property type="entry name" value="YdcZ"/>
</dbReference>
<proteinExistence type="predicted"/>
<dbReference type="Pfam" id="PF04657">
    <property type="entry name" value="DMT_YdcZ"/>
    <property type="match status" value="1"/>
</dbReference>
<accession>A0A0K0HBQ9</accession>
<dbReference type="Proteomes" id="UP000000289">
    <property type="component" value="Chromosome"/>
</dbReference>
<keyword evidence="1" id="KW-0812">Transmembrane</keyword>
<dbReference type="GO" id="GO:0005886">
    <property type="term" value="C:plasma membrane"/>
    <property type="evidence" value="ECO:0007669"/>
    <property type="project" value="TreeGrafter"/>
</dbReference>
<dbReference type="PANTHER" id="PTHR34821">
    <property type="entry name" value="INNER MEMBRANE PROTEIN YDCZ"/>
    <property type="match status" value="1"/>
</dbReference>
<dbReference type="EMBL" id="FR877557">
    <property type="protein sequence ID" value="CCC30929.1"/>
    <property type="molecule type" value="Genomic_DNA"/>
</dbReference>
<keyword evidence="1" id="KW-0472">Membrane</keyword>
<protein>
    <submittedName>
        <fullName evidence="2">Putative inner membrane protein</fullName>
    </submittedName>
</protein>
<evidence type="ECO:0000256" key="1">
    <source>
        <dbReference type="SAM" id="Phobius"/>
    </source>
</evidence>
<keyword evidence="1" id="KW-1133">Transmembrane helix</keyword>
<gene>
    <name evidence="2" type="ordered locus">SBG_1863</name>
</gene>
<organism evidence="2 3">
    <name type="scientific">Salmonella bongori (strain ATCC 43975 / DSM 13772 / NCTC 12419)</name>
    <dbReference type="NCBI Taxonomy" id="218493"/>
    <lineage>
        <taxon>Bacteria</taxon>
        <taxon>Pseudomonadati</taxon>
        <taxon>Pseudomonadota</taxon>
        <taxon>Gammaproteobacteria</taxon>
        <taxon>Enterobacterales</taxon>
        <taxon>Enterobacteriaceae</taxon>
        <taxon>Salmonella</taxon>
    </lineage>
</organism>
<name>A0A0K0HBQ9_SALBC</name>
<feature type="transmembrane region" description="Helical" evidence="1">
    <location>
        <begin position="147"/>
        <end position="164"/>
    </location>
</feature>
<dbReference type="AlphaFoldDB" id="A0A0K0HBQ9"/>
<dbReference type="PANTHER" id="PTHR34821:SF2">
    <property type="entry name" value="INNER MEMBRANE PROTEIN YDCZ"/>
    <property type="match status" value="1"/>
</dbReference>
<dbReference type="eggNOG" id="COG3238">
    <property type="taxonomic scope" value="Bacteria"/>
</dbReference>
<feature type="transmembrane region" description="Helical" evidence="1">
    <location>
        <begin position="55"/>
        <end position="76"/>
    </location>
</feature>
<evidence type="ECO:0000313" key="3">
    <source>
        <dbReference type="Proteomes" id="UP000000289"/>
    </source>
</evidence>